<evidence type="ECO:0000313" key="4">
    <source>
        <dbReference type="Proteomes" id="UP001139035"/>
    </source>
</evidence>
<gene>
    <name evidence="2 3" type="primary">rsfS</name>
    <name evidence="3" type="ORF">LZD57_07890</name>
</gene>
<dbReference type="GO" id="GO:0005737">
    <property type="term" value="C:cytoplasm"/>
    <property type="evidence" value="ECO:0007669"/>
    <property type="project" value="UniProtKB-SubCell"/>
</dbReference>
<proteinExistence type="inferred from homology"/>
<dbReference type="GO" id="GO:0043023">
    <property type="term" value="F:ribosomal large subunit binding"/>
    <property type="evidence" value="ECO:0007669"/>
    <property type="project" value="TreeGrafter"/>
</dbReference>
<dbReference type="RefSeq" id="WP_233719072.1">
    <property type="nucleotide sequence ID" value="NZ_JAJUWU010000007.1"/>
</dbReference>
<sequence>MPGPSGCRRVGPWKGKTTLRQAAQAKEVFTTAPSEAPTTDVTAAGNAIDLVMQSLQDSKGEDIVSIDLNGKSALADYMVVVSGRSNRHVMAIADHLLRHLKENGLGTARVEGLQNGDWVLIDSGDIIVHIFRPEIRSFYNIEKMWTVGDAGDATIH</sequence>
<accession>A0A9X1NZU5</accession>
<keyword evidence="2" id="KW-0963">Cytoplasm</keyword>
<keyword evidence="2" id="KW-0678">Repressor</keyword>
<dbReference type="Proteomes" id="UP001139035">
    <property type="component" value="Unassembled WGS sequence"/>
</dbReference>
<comment type="subunit">
    <text evidence="2">Interacts with ribosomal protein uL14 (rplN).</text>
</comment>
<evidence type="ECO:0000313" key="3">
    <source>
        <dbReference type="EMBL" id="MCE7027908.1"/>
    </source>
</evidence>
<dbReference type="SUPFAM" id="SSF81301">
    <property type="entry name" value="Nucleotidyltransferase"/>
    <property type="match status" value="1"/>
</dbReference>
<dbReference type="InterPro" id="IPR043519">
    <property type="entry name" value="NT_sf"/>
</dbReference>
<dbReference type="GO" id="GO:0090071">
    <property type="term" value="P:negative regulation of ribosome biogenesis"/>
    <property type="evidence" value="ECO:0007669"/>
    <property type="project" value="UniProtKB-UniRule"/>
</dbReference>
<comment type="function">
    <text evidence="2">Functions as a ribosomal silencing factor. Interacts with ribosomal protein uL14 (rplN), blocking formation of intersubunit bridge B8. Prevents association of the 30S and 50S ribosomal subunits and the formation of functional ribosomes, thus repressing translation.</text>
</comment>
<keyword evidence="4" id="KW-1185">Reference proteome</keyword>
<dbReference type="Pfam" id="PF02410">
    <property type="entry name" value="RsfS"/>
    <property type="match status" value="1"/>
</dbReference>
<dbReference type="AlphaFoldDB" id="A0A9X1NZU5"/>
<dbReference type="HAMAP" id="MF_01477">
    <property type="entry name" value="Iojap_RsfS"/>
    <property type="match status" value="1"/>
</dbReference>
<dbReference type="EMBL" id="JAJUWU010000007">
    <property type="protein sequence ID" value="MCE7027908.1"/>
    <property type="molecule type" value="Genomic_DNA"/>
</dbReference>
<comment type="caution">
    <text evidence="3">The sequence shown here is derived from an EMBL/GenBank/DDBJ whole genome shotgun (WGS) entry which is preliminary data.</text>
</comment>
<comment type="subcellular location">
    <subcellularLocation>
        <location evidence="2">Cytoplasm</location>
    </subcellularLocation>
</comment>
<evidence type="ECO:0000256" key="2">
    <source>
        <dbReference type="HAMAP-Rule" id="MF_01477"/>
    </source>
</evidence>
<comment type="similarity">
    <text evidence="1 2">Belongs to the Iojap/RsfS family.</text>
</comment>
<reference evidence="3" key="1">
    <citation type="submission" date="2022-01" db="EMBL/GenBank/DDBJ databases">
        <title>Jiella avicenniae sp. nov., a novel endophytic bacterium isolated from bark of Avicennia marina.</title>
        <authorList>
            <person name="Tuo L."/>
        </authorList>
    </citation>
    <scope>NUCLEOTIDE SEQUENCE</scope>
    <source>
        <strain evidence="3">CBK1P-4</strain>
    </source>
</reference>
<protein>
    <recommendedName>
        <fullName evidence="2">Ribosomal silencing factor RsfS</fullName>
    </recommendedName>
</protein>
<keyword evidence="2" id="KW-0810">Translation regulation</keyword>
<dbReference type="GO" id="GO:0017148">
    <property type="term" value="P:negative regulation of translation"/>
    <property type="evidence" value="ECO:0007669"/>
    <property type="project" value="UniProtKB-UniRule"/>
</dbReference>
<dbReference type="Gene3D" id="3.30.460.10">
    <property type="entry name" value="Beta Polymerase, domain 2"/>
    <property type="match status" value="1"/>
</dbReference>
<dbReference type="PANTHER" id="PTHR21043:SF0">
    <property type="entry name" value="MITOCHONDRIAL ASSEMBLY OF RIBOSOMAL LARGE SUBUNIT PROTEIN 1"/>
    <property type="match status" value="1"/>
</dbReference>
<evidence type="ECO:0000256" key="1">
    <source>
        <dbReference type="ARBA" id="ARBA00010574"/>
    </source>
</evidence>
<name>A0A9X1NZU5_9HYPH</name>
<organism evidence="3 4">
    <name type="scientific">Jiella avicenniae</name>
    <dbReference type="NCBI Taxonomy" id="2907202"/>
    <lineage>
        <taxon>Bacteria</taxon>
        <taxon>Pseudomonadati</taxon>
        <taxon>Pseudomonadota</taxon>
        <taxon>Alphaproteobacteria</taxon>
        <taxon>Hyphomicrobiales</taxon>
        <taxon>Aurantimonadaceae</taxon>
        <taxon>Jiella</taxon>
    </lineage>
</organism>
<dbReference type="NCBIfam" id="TIGR00090">
    <property type="entry name" value="rsfS_iojap_ybeB"/>
    <property type="match status" value="1"/>
</dbReference>
<dbReference type="PANTHER" id="PTHR21043">
    <property type="entry name" value="IOJAP SUPERFAMILY ORTHOLOG"/>
    <property type="match status" value="1"/>
</dbReference>
<dbReference type="InterPro" id="IPR004394">
    <property type="entry name" value="Iojap/RsfS/C7orf30"/>
</dbReference>
<dbReference type="GO" id="GO:0042256">
    <property type="term" value="P:cytosolic ribosome assembly"/>
    <property type="evidence" value="ECO:0007669"/>
    <property type="project" value="UniProtKB-UniRule"/>
</dbReference>